<dbReference type="Pfam" id="PF02412">
    <property type="entry name" value="TSP_3"/>
    <property type="match status" value="5"/>
</dbReference>
<feature type="region of interest" description="Disordered" evidence="3">
    <location>
        <begin position="23"/>
        <end position="69"/>
    </location>
</feature>
<organism evidence="6 7">
    <name type="scientific">Myxococcus llanfairpwllgwyngyllgogerychwyrndrobwllllantysiliogogogochensis</name>
    <dbReference type="NCBI Taxonomy" id="2590453"/>
    <lineage>
        <taxon>Bacteria</taxon>
        <taxon>Pseudomonadati</taxon>
        <taxon>Myxococcota</taxon>
        <taxon>Myxococcia</taxon>
        <taxon>Myxococcales</taxon>
        <taxon>Cystobacterineae</taxon>
        <taxon>Myxococcaceae</taxon>
        <taxon>Myxococcus</taxon>
    </lineage>
</organism>
<evidence type="ECO:0000259" key="5">
    <source>
        <dbReference type="PROSITE" id="PS51123"/>
    </source>
</evidence>
<feature type="signal peptide" evidence="4">
    <location>
        <begin position="1"/>
        <end position="19"/>
    </location>
</feature>
<dbReference type="CDD" id="cd07185">
    <property type="entry name" value="OmpA_C-like"/>
    <property type="match status" value="1"/>
</dbReference>
<dbReference type="EMBL" id="VIFM01000267">
    <property type="protein sequence ID" value="TQF10278.1"/>
    <property type="molecule type" value="Genomic_DNA"/>
</dbReference>
<dbReference type="GO" id="GO:0005509">
    <property type="term" value="F:calcium ion binding"/>
    <property type="evidence" value="ECO:0007669"/>
    <property type="project" value="InterPro"/>
</dbReference>
<dbReference type="PROSITE" id="PS51257">
    <property type="entry name" value="PROKAR_LIPOPROTEIN"/>
    <property type="match status" value="1"/>
</dbReference>
<accession>A0A540WMN1</accession>
<sequence length="335" mass="35498">MMRVLRGGVLLLLLGGALASGCGHAPQARPASDGDGDGVSDAGDACPLLPGPASTRGCPSKDTDGDGLDDSVDKCPRHAGPAFREGCPARDFDDDGVEDTKDACPREAGPLERKGCPIVDPDRDGVEGDADVCPEEPGPVERQGCPEQDEDGDGVPDEDDACPRDEGVPHLRGCPERDRDGDSLADHRDNCPTVYGPATNQGCPAQDKQRVSLQRDRLELLERIGFESQTAKLQASSHALLDNVARVLLAHPELTRVIVEGHTDAWDDATTGRAMTQARAEAVVAYLEGKGVPTERLEARGLGADRPLESSGTSLGRTANRRVEFIFPPPPVRKP</sequence>
<evidence type="ECO:0000313" key="7">
    <source>
        <dbReference type="Proteomes" id="UP000315369"/>
    </source>
</evidence>
<dbReference type="GO" id="GO:0016020">
    <property type="term" value="C:membrane"/>
    <property type="evidence" value="ECO:0007669"/>
    <property type="project" value="UniProtKB-UniRule"/>
</dbReference>
<dbReference type="RefSeq" id="WP_141647943.1">
    <property type="nucleotide sequence ID" value="NZ_VIFM01000267.1"/>
</dbReference>
<keyword evidence="1 4" id="KW-0732">Signal</keyword>
<reference evidence="6 7" key="1">
    <citation type="submission" date="2019-06" db="EMBL/GenBank/DDBJ databases">
        <authorList>
            <person name="Livingstone P."/>
            <person name="Whitworth D."/>
        </authorList>
    </citation>
    <scope>NUCLEOTIDE SEQUENCE [LARGE SCALE GENOMIC DNA]</scope>
    <source>
        <strain evidence="6 7">AM401</strain>
    </source>
</reference>
<dbReference type="SUPFAM" id="SSF103088">
    <property type="entry name" value="OmpA-like"/>
    <property type="match status" value="1"/>
</dbReference>
<feature type="non-terminal residue" evidence="6">
    <location>
        <position position="335"/>
    </location>
</feature>
<dbReference type="AlphaFoldDB" id="A0A540WMN1"/>
<evidence type="ECO:0000256" key="1">
    <source>
        <dbReference type="ARBA" id="ARBA00022729"/>
    </source>
</evidence>
<dbReference type="InterPro" id="IPR036737">
    <property type="entry name" value="OmpA-like_sf"/>
</dbReference>
<gene>
    <name evidence="6" type="ORF">FJV41_40345</name>
</gene>
<keyword evidence="2" id="KW-0472">Membrane</keyword>
<feature type="chain" id="PRO_5022232579" evidence="4">
    <location>
        <begin position="20"/>
        <end position="335"/>
    </location>
</feature>
<dbReference type="SUPFAM" id="SSF103647">
    <property type="entry name" value="TSP type-3 repeat"/>
    <property type="match status" value="1"/>
</dbReference>
<proteinExistence type="predicted"/>
<evidence type="ECO:0000256" key="3">
    <source>
        <dbReference type="SAM" id="MobiDB-lite"/>
    </source>
</evidence>
<dbReference type="InterPro" id="IPR028974">
    <property type="entry name" value="TSP_type-3_rpt"/>
</dbReference>
<dbReference type="OrthoDB" id="5486625at2"/>
<name>A0A540WMN1_9BACT</name>
<dbReference type="PROSITE" id="PS51123">
    <property type="entry name" value="OMPA_2"/>
    <property type="match status" value="1"/>
</dbReference>
<evidence type="ECO:0000256" key="2">
    <source>
        <dbReference type="PROSITE-ProRule" id="PRU00473"/>
    </source>
</evidence>
<evidence type="ECO:0000313" key="6">
    <source>
        <dbReference type="EMBL" id="TQF10278.1"/>
    </source>
</evidence>
<dbReference type="PANTHER" id="PTHR30329:SF21">
    <property type="entry name" value="LIPOPROTEIN YIAD-RELATED"/>
    <property type="match status" value="1"/>
</dbReference>
<dbReference type="InterPro" id="IPR050330">
    <property type="entry name" value="Bact_OuterMem_StrucFunc"/>
</dbReference>
<comment type="caution">
    <text evidence="6">The sequence shown here is derived from an EMBL/GenBank/DDBJ whole genome shotgun (WGS) entry which is preliminary data.</text>
</comment>
<feature type="compositionally biased region" description="Basic and acidic residues" evidence="3">
    <location>
        <begin position="161"/>
        <end position="190"/>
    </location>
</feature>
<feature type="compositionally biased region" description="Basic and acidic residues" evidence="3">
    <location>
        <begin position="98"/>
        <end position="126"/>
    </location>
</feature>
<dbReference type="InterPro" id="IPR006665">
    <property type="entry name" value="OmpA-like"/>
</dbReference>
<evidence type="ECO:0000256" key="4">
    <source>
        <dbReference type="SAM" id="SignalP"/>
    </source>
</evidence>
<feature type="region of interest" description="Disordered" evidence="3">
    <location>
        <begin position="98"/>
        <end position="206"/>
    </location>
</feature>
<protein>
    <submittedName>
        <fullName evidence="6">OmpA family protein</fullName>
    </submittedName>
</protein>
<dbReference type="InterPro" id="IPR003367">
    <property type="entry name" value="Thrombospondin_3-like_rpt"/>
</dbReference>
<dbReference type="PRINTS" id="PR01023">
    <property type="entry name" value="NAFLGMOTY"/>
</dbReference>
<dbReference type="GO" id="GO:0007155">
    <property type="term" value="P:cell adhesion"/>
    <property type="evidence" value="ECO:0007669"/>
    <property type="project" value="InterPro"/>
</dbReference>
<dbReference type="Proteomes" id="UP000315369">
    <property type="component" value="Unassembled WGS sequence"/>
</dbReference>
<dbReference type="Pfam" id="PF00691">
    <property type="entry name" value="OmpA"/>
    <property type="match status" value="1"/>
</dbReference>
<dbReference type="PANTHER" id="PTHR30329">
    <property type="entry name" value="STATOR ELEMENT OF FLAGELLAR MOTOR COMPLEX"/>
    <property type="match status" value="1"/>
</dbReference>
<feature type="compositionally biased region" description="Acidic residues" evidence="3">
    <location>
        <begin position="147"/>
        <end position="160"/>
    </location>
</feature>
<keyword evidence="7" id="KW-1185">Reference proteome</keyword>
<feature type="domain" description="OmpA-like" evidence="5">
    <location>
        <begin position="213"/>
        <end position="331"/>
    </location>
</feature>
<dbReference type="Gene3D" id="4.10.1080.10">
    <property type="entry name" value="TSP type-3 repeat"/>
    <property type="match status" value="1"/>
</dbReference>
<dbReference type="Gene3D" id="3.30.1330.60">
    <property type="entry name" value="OmpA-like domain"/>
    <property type="match status" value="1"/>
</dbReference>